<dbReference type="InterPro" id="IPR002602">
    <property type="entry name" value="DB"/>
</dbReference>
<feature type="domain" description="Domain of unknown function DB" evidence="1">
    <location>
        <begin position="182"/>
        <end position="284"/>
    </location>
</feature>
<protein>
    <submittedName>
        <fullName evidence="2">DB module</fullName>
    </submittedName>
</protein>
<reference evidence="2 3" key="1">
    <citation type="submission" date="2013-05" db="EMBL/GenBank/DDBJ databases">
        <title>Draft genome of the parasitic nematode Anyclostoma ceylanicum.</title>
        <authorList>
            <person name="Mitreva M."/>
        </authorList>
    </citation>
    <scope>NUCLEOTIDE SEQUENCE [LARGE SCALE GENOMIC DNA]</scope>
</reference>
<dbReference type="AlphaFoldDB" id="A0A0D6LYW1"/>
<dbReference type="Proteomes" id="UP000054495">
    <property type="component" value="Unassembled WGS sequence"/>
</dbReference>
<keyword evidence="3" id="KW-1185">Reference proteome</keyword>
<evidence type="ECO:0000259" key="1">
    <source>
        <dbReference type="Pfam" id="PF01682"/>
    </source>
</evidence>
<sequence length="295" mass="33885">MYNCELPCRGLLTIIPRFEQGTPTADQSRAKEHWVPKSTAVFLDGNRNYRGNQCATNGICGYQPYCASYTPPVQPCQCVARGYSCGTYGCYRARVRGSKSFQPVRSRSRVHFEEEDSIEQDREVLRQRLRMGKRLRNEPLTESEELELVSSSVAENRRRAGPIGSQDESFALQDPNRAFLECCMDRQLPDACLAKCNFRTYTKESLSAMYFKQDPCPLEAMKEMQFCAAQGRDYSECCARNGVTTTLAGMKCLTFCDQRLGRPTQLDMSYVPCFDRFENMKACFWHDLTRFYKKK</sequence>
<evidence type="ECO:0000313" key="3">
    <source>
        <dbReference type="Proteomes" id="UP000054495"/>
    </source>
</evidence>
<dbReference type="PANTHER" id="PTHR46705">
    <property type="entry name" value="PROTEIN CBG09805"/>
    <property type="match status" value="1"/>
</dbReference>
<proteinExistence type="predicted"/>
<organism evidence="2 3">
    <name type="scientific">Ancylostoma ceylanicum</name>
    <dbReference type="NCBI Taxonomy" id="53326"/>
    <lineage>
        <taxon>Eukaryota</taxon>
        <taxon>Metazoa</taxon>
        <taxon>Ecdysozoa</taxon>
        <taxon>Nematoda</taxon>
        <taxon>Chromadorea</taxon>
        <taxon>Rhabditida</taxon>
        <taxon>Rhabditina</taxon>
        <taxon>Rhabditomorpha</taxon>
        <taxon>Strongyloidea</taxon>
        <taxon>Ancylostomatidae</taxon>
        <taxon>Ancylostomatinae</taxon>
        <taxon>Ancylostoma</taxon>
    </lineage>
</organism>
<name>A0A0D6LYW1_9BILA</name>
<dbReference type="EMBL" id="KE124908">
    <property type="protein sequence ID" value="EPB75276.1"/>
    <property type="molecule type" value="Genomic_DNA"/>
</dbReference>
<evidence type="ECO:0000313" key="2">
    <source>
        <dbReference type="EMBL" id="EPB75276.1"/>
    </source>
</evidence>
<accession>A0A0D6LYW1</accession>
<dbReference type="Pfam" id="PF01682">
    <property type="entry name" value="DB"/>
    <property type="match status" value="1"/>
</dbReference>
<gene>
    <name evidence="2" type="ORF">ANCCEY_05617</name>
</gene>
<dbReference type="PANTHER" id="PTHR46705:SF6">
    <property type="entry name" value="DOMAIN OF UNKNOWN FUNCTION DB DOMAIN-CONTAINING PROTEIN"/>
    <property type="match status" value="1"/>
</dbReference>